<dbReference type="SUPFAM" id="SSF49764">
    <property type="entry name" value="HSP20-like chaperones"/>
    <property type="match status" value="1"/>
</dbReference>
<evidence type="ECO:0000256" key="2">
    <source>
        <dbReference type="RuleBase" id="RU003616"/>
    </source>
</evidence>
<dbReference type="Proteomes" id="UP001337580">
    <property type="component" value="Chromosome"/>
</dbReference>
<name>A0AA48IGY0_9FIRM</name>
<dbReference type="InterPro" id="IPR002068">
    <property type="entry name" value="A-crystallin/Hsp20_dom"/>
</dbReference>
<proteinExistence type="inferred from homology"/>
<dbReference type="EMBL" id="AP027924">
    <property type="protein sequence ID" value="BED91915.1"/>
    <property type="molecule type" value="Genomic_DNA"/>
</dbReference>
<dbReference type="AlphaFoldDB" id="A0AA48IGY0"/>
<evidence type="ECO:0000313" key="4">
    <source>
        <dbReference type="EMBL" id="BED91915.1"/>
    </source>
</evidence>
<sequence length="142" mass="16413">MSYFLNHNDPSSFWSFDLFDLPPKNMILKNGNMQTDIKEKNDGYEMKINLPGIEQKDIKIELDQGFIVISAQINEEKEKKNGEKIVVKERRHGSFMRKYYVGKDIGKSDIKANLKNGVLTLTYPKVESKKESNIIEIEPESV</sequence>
<evidence type="ECO:0000259" key="3">
    <source>
        <dbReference type="PROSITE" id="PS01031"/>
    </source>
</evidence>
<accession>A0AA48IGY0</accession>
<dbReference type="Pfam" id="PF00011">
    <property type="entry name" value="HSP20"/>
    <property type="match status" value="1"/>
</dbReference>
<dbReference type="PROSITE" id="PS01031">
    <property type="entry name" value="SHSP"/>
    <property type="match status" value="1"/>
</dbReference>
<reference evidence="4" key="1">
    <citation type="journal article" date="2023" name="ISME J.">
        <title>Emergence of putative energy parasites within Clostridia revealed by genome analysis of a novel endosymbiotic clade.</title>
        <authorList>
            <person name="Takahashi K."/>
            <person name="Kuwahara H."/>
            <person name="Horikawa Y."/>
            <person name="Izawa K."/>
            <person name="Kato D."/>
            <person name="Inagaki T."/>
            <person name="Yuki M."/>
            <person name="Ohkuma M."/>
            <person name="Hongoh Y."/>
        </authorList>
    </citation>
    <scope>NUCLEOTIDE SEQUENCE</scope>
    <source>
        <strain evidence="4">CfP3-15</strain>
    </source>
</reference>
<protein>
    <submittedName>
        <fullName evidence="4">Hsp20/alpha crystallin family protein</fullName>
    </submittedName>
</protein>
<dbReference type="Gene3D" id="2.60.40.790">
    <property type="match status" value="1"/>
</dbReference>
<comment type="similarity">
    <text evidence="1 2">Belongs to the small heat shock protein (HSP20) family.</text>
</comment>
<organism evidence="4">
    <name type="scientific">Candidatus Improbicoccus pseudotrichonymphae</name>
    <dbReference type="NCBI Taxonomy" id="3033792"/>
    <lineage>
        <taxon>Bacteria</taxon>
        <taxon>Bacillati</taxon>
        <taxon>Bacillota</taxon>
        <taxon>Clostridia</taxon>
        <taxon>Candidatus Improbicoccus</taxon>
    </lineage>
</organism>
<dbReference type="InterPro" id="IPR031107">
    <property type="entry name" value="Small_HSP"/>
</dbReference>
<gene>
    <name evidence="4" type="ORF">CfP315_0465</name>
</gene>
<feature type="domain" description="SHSP" evidence="3">
    <location>
        <begin position="26"/>
        <end position="140"/>
    </location>
</feature>
<dbReference type="KEGG" id="ips:CfP315_0465"/>
<dbReference type="InterPro" id="IPR008978">
    <property type="entry name" value="HSP20-like_chaperone"/>
</dbReference>
<evidence type="ECO:0000256" key="1">
    <source>
        <dbReference type="PROSITE-ProRule" id="PRU00285"/>
    </source>
</evidence>
<dbReference type="PANTHER" id="PTHR11527">
    <property type="entry name" value="HEAT-SHOCK PROTEIN 20 FAMILY MEMBER"/>
    <property type="match status" value="1"/>
</dbReference>